<keyword evidence="3" id="KW-0238">DNA-binding</keyword>
<accession>K1RKI8</accession>
<dbReference type="Pfam" id="PF03965">
    <property type="entry name" value="Penicillinase_R"/>
    <property type="match status" value="1"/>
</dbReference>
<feature type="non-terminal residue" evidence="5">
    <location>
        <position position="104"/>
    </location>
</feature>
<dbReference type="GO" id="GO:0003677">
    <property type="term" value="F:DNA binding"/>
    <property type="evidence" value="ECO:0007669"/>
    <property type="project" value="UniProtKB-KW"/>
</dbReference>
<dbReference type="Gene3D" id="1.10.10.10">
    <property type="entry name" value="Winged helix-like DNA-binding domain superfamily/Winged helix DNA-binding domain"/>
    <property type="match status" value="1"/>
</dbReference>
<evidence type="ECO:0000256" key="1">
    <source>
        <dbReference type="ARBA" id="ARBA00011046"/>
    </source>
</evidence>
<comment type="similarity">
    <text evidence="1">Belongs to the BlaI transcriptional regulatory family.</text>
</comment>
<keyword evidence="2" id="KW-0805">Transcription regulation</keyword>
<dbReference type="InterPro" id="IPR036388">
    <property type="entry name" value="WH-like_DNA-bd_sf"/>
</dbReference>
<name>K1RKI8_9ZZZZ</name>
<organism evidence="5">
    <name type="scientific">human gut metagenome</name>
    <dbReference type="NCBI Taxonomy" id="408170"/>
    <lineage>
        <taxon>unclassified sequences</taxon>
        <taxon>metagenomes</taxon>
        <taxon>organismal metagenomes</taxon>
    </lineage>
</organism>
<evidence type="ECO:0000256" key="3">
    <source>
        <dbReference type="ARBA" id="ARBA00023125"/>
    </source>
</evidence>
<evidence type="ECO:0000256" key="4">
    <source>
        <dbReference type="ARBA" id="ARBA00023163"/>
    </source>
</evidence>
<evidence type="ECO:0000256" key="2">
    <source>
        <dbReference type="ARBA" id="ARBA00023015"/>
    </source>
</evidence>
<dbReference type="EMBL" id="AJWY01012737">
    <property type="protein sequence ID" value="EKC49102.1"/>
    <property type="molecule type" value="Genomic_DNA"/>
</dbReference>
<reference evidence="5" key="1">
    <citation type="journal article" date="2013" name="Environ. Microbiol.">
        <title>Microbiota from the distal guts of lean and obese adolescents exhibit partial functional redundancy besides clear differences in community structure.</title>
        <authorList>
            <person name="Ferrer M."/>
            <person name="Ruiz A."/>
            <person name="Lanza F."/>
            <person name="Haange S.B."/>
            <person name="Oberbach A."/>
            <person name="Till H."/>
            <person name="Bargiela R."/>
            <person name="Campoy C."/>
            <person name="Segura M.T."/>
            <person name="Richter M."/>
            <person name="von Bergen M."/>
            <person name="Seifert J."/>
            <person name="Suarez A."/>
        </authorList>
    </citation>
    <scope>NUCLEOTIDE SEQUENCE</scope>
</reference>
<gene>
    <name evidence="5" type="ORF">LEA_18560</name>
</gene>
<dbReference type="InterPro" id="IPR005650">
    <property type="entry name" value="BlaI_family"/>
</dbReference>
<dbReference type="AlphaFoldDB" id="K1RKI8"/>
<dbReference type="SUPFAM" id="SSF46785">
    <property type="entry name" value="Winged helix' DNA-binding domain"/>
    <property type="match status" value="1"/>
</dbReference>
<sequence>MERRMKALSISEEQVMAALWACGKPATRRQIAAKLPPDCVWADSTLLNFLLRLEAKGYVRPEKQGNKNIYTPLVRRVTYCGAVSAAHLQTLYGGDLRSMVAALS</sequence>
<proteinExistence type="inferred from homology"/>
<protein>
    <submittedName>
        <fullName evidence="5">Penicillinase repressor</fullName>
    </submittedName>
</protein>
<dbReference type="InterPro" id="IPR036390">
    <property type="entry name" value="WH_DNA-bd_sf"/>
</dbReference>
<keyword evidence="4" id="KW-0804">Transcription</keyword>
<comment type="caution">
    <text evidence="5">The sequence shown here is derived from an EMBL/GenBank/DDBJ whole genome shotgun (WGS) entry which is preliminary data.</text>
</comment>
<evidence type="ECO:0000313" key="5">
    <source>
        <dbReference type="EMBL" id="EKC49102.1"/>
    </source>
</evidence>
<dbReference type="GO" id="GO:0045892">
    <property type="term" value="P:negative regulation of DNA-templated transcription"/>
    <property type="evidence" value="ECO:0007669"/>
    <property type="project" value="InterPro"/>
</dbReference>
<dbReference type="PIRSF" id="PIRSF019455">
    <property type="entry name" value="CopR_AtkY"/>
    <property type="match status" value="1"/>
</dbReference>